<dbReference type="Proteomes" id="UP000624244">
    <property type="component" value="Unassembled WGS sequence"/>
</dbReference>
<proteinExistence type="predicted"/>
<protein>
    <submittedName>
        <fullName evidence="1">Uncharacterized protein</fullName>
    </submittedName>
</protein>
<name>A0A8H5ZN86_COCSA</name>
<evidence type="ECO:0000313" key="2">
    <source>
        <dbReference type="Proteomes" id="UP000624244"/>
    </source>
</evidence>
<reference evidence="1" key="1">
    <citation type="submission" date="2019-11" db="EMBL/GenBank/DDBJ databases">
        <title>Bipolaris sorokiniana Genome sequencing.</title>
        <authorList>
            <person name="Wang H."/>
        </authorList>
    </citation>
    <scope>NUCLEOTIDE SEQUENCE</scope>
</reference>
<dbReference type="EMBL" id="WNKQ01000003">
    <property type="protein sequence ID" value="KAF5852342.1"/>
    <property type="molecule type" value="Genomic_DNA"/>
</dbReference>
<sequence length="323" mass="37547">MTFFSDSSMYRNFLVSPRIPPEIVLQTIQHIPFGNGTLMSALRNAHPRLHTLFSTYEQSLTRYFMQNELRHAERDFACEGDFSFAWLAECVRNYDIIDDVMDALCSDHNFNAIMPHNAFLAYTGLLLIHRISLLEKHGDDGQCYIESLRRDGLIAIYLVLHHSTLAARYHGSGWINQRTYGFFMGAEQFELRNELEFCFAEAALSIGPEFISDTLLHHDQSDCEATLLNFYHDYGIHDWEWPCLEAKGEFEPPRTQGPQREKDKKERSLFTTLLKCLAERMQCELSHVRERVERDLENTHHPLANLTLGGKEWLLKGKDLDER</sequence>
<comment type="caution">
    <text evidence="1">The sequence shown here is derived from an EMBL/GenBank/DDBJ whole genome shotgun (WGS) entry which is preliminary data.</text>
</comment>
<gene>
    <name evidence="1" type="ORF">GGP41_007757</name>
</gene>
<dbReference type="AlphaFoldDB" id="A0A8H5ZN86"/>
<accession>A0A8H5ZN86</accession>
<evidence type="ECO:0000313" key="1">
    <source>
        <dbReference type="EMBL" id="KAF5852342.1"/>
    </source>
</evidence>
<organism evidence="1 2">
    <name type="scientific">Cochliobolus sativus</name>
    <name type="common">Common root rot and spot blotch fungus</name>
    <name type="synonym">Bipolaris sorokiniana</name>
    <dbReference type="NCBI Taxonomy" id="45130"/>
    <lineage>
        <taxon>Eukaryota</taxon>
        <taxon>Fungi</taxon>
        <taxon>Dikarya</taxon>
        <taxon>Ascomycota</taxon>
        <taxon>Pezizomycotina</taxon>
        <taxon>Dothideomycetes</taxon>
        <taxon>Pleosporomycetidae</taxon>
        <taxon>Pleosporales</taxon>
        <taxon>Pleosporineae</taxon>
        <taxon>Pleosporaceae</taxon>
        <taxon>Bipolaris</taxon>
    </lineage>
</organism>